<dbReference type="PANTHER" id="PTHR30287:SF1">
    <property type="entry name" value="INNER MEMBRANE PROTEIN"/>
    <property type="match status" value="1"/>
</dbReference>
<comment type="subcellular location">
    <subcellularLocation>
        <location evidence="1">Cell membrane</location>
        <topology evidence="1">Multi-pass membrane protein</topology>
    </subcellularLocation>
</comment>
<evidence type="ECO:0000256" key="2">
    <source>
        <dbReference type="ARBA" id="ARBA00022475"/>
    </source>
</evidence>
<feature type="transmembrane region" description="Helical" evidence="6">
    <location>
        <begin position="760"/>
        <end position="781"/>
    </location>
</feature>
<feature type="transmembrane region" description="Helical" evidence="6">
    <location>
        <begin position="801"/>
        <end position="821"/>
    </location>
</feature>
<feature type="transmembrane region" description="Helical" evidence="6">
    <location>
        <begin position="387"/>
        <end position="406"/>
    </location>
</feature>
<feature type="transmembrane region" description="Helical" evidence="6">
    <location>
        <begin position="412"/>
        <end position="432"/>
    </location>
</feature>
<dbReference type="EMBL" id="JAVRFG010000001">
    <property type="protein sequence ID" value="MDT0489101.1"/>
    <property type="molecule type" value="Genomic_DNA"/>
</dbReference>
<evidence type="ECO:0000313" key="8">
    <source>
        <dbReference type="EMBL" id="MDT0489101.1"/>
    </source>
</evidence>
<evidence type="ECO:0000259" key="7">
    <source>
        <dbReference type="Pfam" id="PF02687"/>
    </source>
</evidence>
<evidence type="ECO:0000256" key="4">
    <source>
        <dbReference type="ARBA" id="ARBA00022989"/>
    </source>
</evidence>
<feature type="domain" description="ABC3 transporter permease C-terminal" evidence="7">
    <location>
        <begin position="257"/>
        <end position="361"/>
    </location>
</feature>
<keyword evidence="2" id="KW-1003">Cell membrane</keyword>
<feature type="transmembrane region" description="Helical" evidence="6">
    <location>
        <begin position="713"/>
        <end position="740"/>
    </location>
</feature>
<dbReference type="Pfam" id="PF02687">
    <property type="entry name" value="FtsX"/>
    <property type="match status" value="2"/>
</dbReference>
<reference evidence="9" key="1">
    <citation type="submission" date="2023-07" db="EMBL/GenBank/DDBJ databases">
        <title>30 novel species of actinomycetes from the DSMZ collection.</title>
        <authorList>
            <person name="Nouioui I."/>
        </authorList>
    </citation>
    <scope>NUCLEOTIDE SEQUENCE [LARGE SCALE GENOMIC DNA]</scope>
    <source>
        <strain evidence="9">DSM 40932</strain>
    </source>
</reference>
<accession>A0ABU2VU25</accession>
<keyword evidence="5 6" id="KW-0472">Membrane</keyword>
<organism evidence="8 9">
    <name type="scientific">Streptomyces stephensoniae</name>
    <dbReference type="NCBI Taxonomy" id="3375367"/>
    <lineage>
        <taxon>Bacteria</taxon>
        <taxon>Bacillati</taxon>
        <taxon>Actinomycetota</taxon>
        <taxon>Actinomycetes</taxon>
        <taxon>Kitasatosporales</taxon>
        <taxon>Streptomycetaceae</taxon>
        <taxon>Streptomyces</taxon>
    </lineage>
</organism>
<keyword evidence="9" id="KW-1185">Reference proteome</keyword>
<feature type="transmembrane region" description="Helical" evidence="6">
    <location>
        <begin position="340"/>
        <end position="366"/>
    </location>
</feature>
<dbReference type="Proteomes" id="UP001180556">
    <property type="component" value="Unassembled WGS sequence"/>
</dbReference>
<feature type="transmembrane region" description="Helical" evidence="6">
    <location>
        <begin position="250"/>
        <end position="270"/>
    </location>
</feature>
<evidence type="ECO:0000256" key="5">
    <source>
        <dbReference type="ARBA" id="ARBA00023136"/>
    </source>
</evidence>
<dbReference type="InterPro" id="IPR038766">
    <property type="entry name" value="Membrane_comp_ABC_pdt"/>
</dbReference>
<protein>
    <recommendedName>
        <fullName evidence="7">ABC3 transporter permease C-terminal domain-containing protein</fullName>
    </recommendedName>
</protein>
<sequence>MRTYVHLVGRRTVVGRGGRRIGLLVLLALPVLLATLAAGVFASVAPSAEQRATSTMGRADGFVSHADPEVTAGLAKELRQRVPGITVLEIDSNSEFPVWVKDRTVAVYYADTDWSSPLADGRYRLLEGQFPSESGEIAVSRALADDHGLSLGDSLPYRWKRDAPARIVGLVESPQAHASYDYLAAPGQLRAWPRTGEDSTNVVFSDYGLLLAGDAGQMDTAQSAIGEQEMRLETRAGFVASRTMIEREPALLLAPGIVVLGVIAAGAFALRMRRTRTEFAILAGLGVPDRDLRRAAVAGAVSASVIAVPAGWAAGSLLALAVRPVLPHVTDKDVAPYDPLLAGGLLTILLSVAVAALAAVLTSRYPAGLPARERARTTPRGGKRARLWAPALCGLAALGIAVAVTFQDDEEISAAAAVSAIVFLAAAALTRVGDALRALARSADRTLSARIALRAFARDPRRPVSAIVIGAVALALTIGILGTLSSVTAQGRATYVGSRHLDQVEALLYGGSDPGAVEKRLATAFPEGTPIVRGSYPVDEELLAASVTPALTPPWSVAWAANGNEDWTQTLGIVDDGKTFAVLTGRTWSPRERKALEDGRILVVAPEYIKGDRVTLSRPASLNGEKPEIRREIRGAVLSDPVDATTRTRASAYITSRAARALGATTVNYSVIASPAGLAPDTEERLVKALEPVDVVMSDVRIETGPETTPSSVWYLMLGLALAAVVTVLGITITSSATELRPDLVRLHRIGLSPGTLRRIVVWQSLTIATLAALLGIAAGWGLTAARNWPVDIPVVMDWTAVSTVLALTLVLAAVYGALAAPRRIGNTLSRTET</sequence>
<dbReference type="InterPro" id="IPR003838">
    <property type="entry name" value="ABC3_permease_C"/>
</dbReference>
<evidence type="ECO:0000313" key="9">
    <source>
        <dbReference type="Proteomes" id="UP001180556"/>
    </source>
</evidence>
<keyword evidence="3 6" id="KW-0812">Transmembrane</keyword>
<feature type="domain" description="ABC3 transporter permease C-terminal" evidence="7">
    <location>
        <begin position="716"/>
        <end position="823"/>
    </location>
</feature>
<dbReference type="PANTHER" id="PTHR30287">
    <property type="entry name" value="MEMBRANE COMPONENT OF PREDICTED ABC SUPERFAMILY METABOLITE UPTAKE TRANSPORTER"/>
    <property type="match status" value="1"/>
</dbReference>
<evidence type="ECO:0000256" key="6">
    <source>
        <dbReference type="SAM" id="Phobius"/>
    </source>
</evidence>
<evidence type="ECO:0000256" key="3">
    <source>
        <dbReference type="ARBA" id="ARBA00022692"/>
    </source>
</evidence>
<feature type="transmembrane region" description="Helical" evidence="6">
    <location>
        <begin position="295"/>
        <end position="320"/>
    </location>
</feature>
<comment type="caution">
    <text evidence="8">The sequence shown here is derived from an EMBL/GenBank/DDBJ whole genome shotgun (WGS) entry which is preliminary data.</text>
</comment>
<name>A0ABU2VU25_9ACTN</name>
<evidence type="ECO:0000256" key="1">
    <source>
        <dbReference type="ARBA" id="ARBA00004651"/>
    </source>
</evidence>
<dbReference type="RefSeq" id="WP_311595165.1">
    <property type="nucleotide sequence ID" value="NZ_JAVRFG010000001.1"/>
</dbReference>
<keyword evidence="4 6" id="KW-1133">Transmembrane helix</keyword>
<feature type="transmembrane region" description="Helical" evidence="6">
    <location>
        <begin position="464"/>
        <end position="484"/>
    </location>
</feature>
<proteinExistence type="predicted"/>
<gene>
    <name evidence="8" type="ORF">RM717_01105</name>
</gene>